<dbReference type="RefSeq" id="WP_133518703.1">
    <property type="nucleotide sequence ID" value="NZ_SNVW01000002.1"/>
</dbReference>
<comment type="caution">
    <text evidence="2">The sequence shown here is derived from an EMBL/GenBank/DDBJ whole genome shotgun (WGS) entry which is preliminary data.</text>
</comment>
<gene>
    <name evidence="2" type="ORF">EDF64_102143</name>
</gene>
<dbReference type="OrthoDB" id="5018761at2"/>
<feature type="compositionally biased region" description="Low complexity" evidence="1">
    <location>
        <begin position="1"/>
        <end position="18"/>
    </location>
</feature>
<dbReference type="EMBL" id="SNVW01000002">
    <property type="protein sequence ID" value="TDN45734.1"/>
    <property type="molecule type" value="Genomic_DNA"/>
</dbReference>
<evidence type="ECO:0000313" key="2">
    <source>
        <dbReference type="EMBL" id="TDN45734.1"/>
    </source>
</evidence>
<dbReference type="AlphaFoldDB" id="A0A4R6DMK3"/>
<dbReference type="Proteomes" id="UP000295764">
    <property type="component" value="Unassembled WGS sequence"/>
</dbReference>
<protein>
    <submittedName>
        <fullName evidence="2">Uncharacterized protein</fullName>
    </submittedName>
</protein>
<evidence type="ECO:0000256" key="1">
    <source>
        <dbReference type="SAM" id="MobiDB-lite"/>
    </source>
</evidence>
<organism evidence="2 3">
    <name type="scientific">Curtobacterium flaccumfaciens</name>
    <dbReference type="NCBI Taxonomy" id="2035"/>
    <lineage>
        <taxon>Bacteria</taxon>
        <taxon>Bacillati</taxon>
        <taxon>Actinomycetota</taxon>
        <taxon>Actinomycetes</taxon>
        <taxon>Micrococcales</taxon>
        <taxon>Microbacteriaceae</taxon>
        <taxon>Curtobacterium</taxon>
    </lineage>
</organism>
<accession>A0A4R6DMK3</accession>
<reference evidence="2 3" key="1">
    <citation type="submission" date="2019-03" db="EMBL/GenBank/DDBJ databases">
        <title>Genomic analyses of the natural microbiome of Caenorhabditis elegans.</title>
        <authorList>
            <person name="Samuel B."/>
        </authorList>
    </citation>
    <scope>NUCLEOTIDE SEQUENCE [LARGE SCALE GENOMIC DNA]</scope>
    <source>
        <strain evidence="2 3">JUb65</strain>
    </source>
</reference>
<sequence length="214" mass="21333">MSTLPPNSAPLPNSALPPTSAPLPPMPGSRRASLQRARTVLVTGVAGGTGTTTVAALLADAVGGRLSVVVQATDHSGGELAARLPTLQPATSRVTVHDAGAHVGPAAVLAATPENCLVVVGRASGDGVADVRSALASIADAPDPTLLARSVVVLVDRAAGPTPVETRPVRDTGVAGVFVLRADRALGRPGRIDVAALGRPTITTVSDLLTALGW</sequence>
<name>A0A4R6DMK3_9MICO</name>
<evidence type="ECO:0000313" key="3">
    <source>
        <dbReference type="Proteomes" id="UP000295764"/>
    </source>
</evidence>
<proteinExistence type="predicted"/>
<feature type="region of interest" description="Disordered" evidence="1">
    <location>
        <begin position="1"/>
        <end position="33"/>
    </location>
</feature>